<comment type="similarity">
    <text evidence="2">Belongs to the actin-binding proteins ADF family. Twinfilin subfamily.</text>
</comment>
<dbReference type="SUPFAM" id="SSF55753">
    <property type="entry name" value="Actin depolymerizing proteins"/>
    <property type="match status" value="2"/>
</dbReference>
<dbReference type="VEuPathDB" id="TriTrypDB:TCDM_04715"/>
<sequence>MLTVHFRLDSTLQEAFATFREANAPFRALLVTVEDEVMRLHGKMLESSANMENDLAKVRENITTEKLEAAFIIVKISEGEFALVSFCLDSLKPRVRMLYASGAGHLADVSGLNYILKEHAMRVEEITPSLFARENSASRTELMTEKEKLYAAIEKMEIAPMQMAMPGVTMPITEEGVNLLKELSRGDLNALSFAVDTDKIIVDKVLEASEDLLSSSSLSEFVETVKVLLPKDRPRFVLLRFPSNEAANIIMVYVSPSASKPRERMIYASSKSSFVLQAEQHGINFLRRSEVGSVDELQEVVTDAFGMEQKEGSEE</sequence>
<keyword evidence="6" id="KW-0206">Cytoskeleton</keyword>
<protein>
    <submittedName>
        <fullName evidence="9">Twinfilin</fullName>
    </submittedName>
</protein>
<dbReference type="VEuPathDB" id="TriTrypDB:Tc_MARK_443"/>
<dbReference type="VEuPathDB" id="TriTrypDB:TcCLB.506559.300"/>
<dbReference type="SMART" id="SM00102">
    <property type="entry name" value="ADF"/>
    <property type="match status" value="1"/>
</dbReference>
<evidence type="ECO:0000256" key="1">
    <source>
        <dbReference type="ARBA" id="ARBA00004245"/>
    </source>
</evidence>
<keyword evidence="4" id="KW-0677">Repeat</keyword>
<dbReference type="PROSITE" id="PS51263">
    <property type="entry name" value="ADF_H"/>
    <property type="match status" value="2"/>
</dbReference>
<dbReference type="PANTHER" id="PTHR13759">
    <property type="entry name" value="TWINFILIN"/>
    <property type="match status" value="1"/>
</dbReference>
<accession>A0A2V2VV20</accession>
<feature type="domain" description="ADF-H" evidence="8">
    <location>
        <begin position="1"/>
        <end position="136"/>
    </location>
</feature>
<dbReference type="EMBL" id="PRFA01000007">
    <property type="protein sequence ID" value="PWV00268.1"/>
    <property type="molecule type" value="Genomic_DNA"/>
</dbReference>
<keyword evidence="3" id="KW-0963">Cytoplasm</keyword>
<feature type="domain" description="ADF-H" evidence="8">
    <location>
        <begin position="167"/>
        <end position="307"/>
    </location>
</feature>
<dbReference type="AlphaFoldDB" id="A0A2V2VV20"/>
<keyword evidence="5" id="KW-0009">Actin-binding</keyword>
<dbReference type="VEuPathDB" id="TriTrypDB:TCSYLVIO_003869"/>
<dbReference type="VEuPathDB" id="TriTrypDB:TcG_02816"/>
<gene>
    <name evidence="9" type="ORF">C4B63_7g81</name>
</gene>
<proteinExistence type="inferred from homology"/>
<dbReference type="GO" id="GO:0005884">
    <property type="term" value="C:actin filament"/>
    <property type="evidence" value="ECO:0007669"/>
    <property type="project" value="TreeGrafter"/>
</dbReference>
<comment type="caution">
    <text evidence="9">The sequence shown here is derived from an EMBL/GenBank/DDBJ whole genome shotgun (WGS) entry which is preliminary data.</text>
</comment>
<dbReference type="InterPro" id="IPR029006">
    <property type="entry name" value="ADF-H/Gelsolin-like_dom_sf"/>
</dbReference>
<evidence type="ECO:0000256" key="5">
    <source>
        <dbReference type="ARBA" id="ARBA00023203"/>
    </source>
</evidence>
<dbReference type="CDD" id="cd11284">
    <property type="entry name" value="ADF_Twf-C_like"/>
    <property type="match status" value="1"/>
</dbReference>
<dbReference type="Gene3D" id="3.40.20.10">
    <property type="entry name" value="Severin"/>
    <property type="match status" value="2"/>
</dbReference>
<evidence type="ECO:0000259" key="8">
    <source>
        <dbReference type="PROSITE" id="PS51263"/>
    </source>
</evidence>
<dbReference type="VEuPathDB" id="TriTrypDB:C3747_25g26"/>
<evidence type="ECO:0000256" key="7">
    <source>
        <dbReference type="ARBA" id="ARBA00038532"/>
    </source>
</evidence>
<name>A0A2V2VV20_TRYCR</name>
<evidence type="ECO:0000256" key="2">
    <source>
        <dbReference type="ARBA" id="ARBA00009557"/>
    </source>
</evidence>
<dbReference type="GO" id="GO:0051015">
    <property type="term" value="F:actin filament binding"/>
    <property type="evidence" value="ECO:0007669"/>
    <property type="project" value="TreeGrafter"/>
</dbReference>
<dbReference type="VEuPathDB" id="TriTrypDB:ECC02_005668"/>
<dbReference type="VEuPathDB" id="TriTrypDB:BCY84_18944"/>
<dbReference type="VEuPathDB" id="TriTrypDB:TcCL_NonESM04255"/>
<evidence type="ECO:0000313" key="9">
    <source>
        <dbReference type="EMBL" id="PWV00268.1"/>
    </source>
</evidence>
<dbReference type="VEuPathDB" id="TriTrypDB:C4B63_7g81"/>
<evidence type="ECO:0000313" key="10">
    <source>
        <dbReference type="Proteomes" id="UP000246121"/>
    </source>
</evidence>
<dbReference type="InterPro" id="IPR002108">
    <property type="entry name" value="ADF-H"/>
</dbReference>
<dbReference type="Proteomes" id="UP000246121">
    <property type="component" value="Unassembled WGS sequence"/>
</dbReference>
<dbReference type="GO" id="GO:0051016">
    <property type="term" value="P:barbed-end actin filament capping"/>
    <property type="evidence" value="ECO:0007669"/>
    <property type="project" value="TreeGrafter"/>
</dbReference>
<comment type="subunit">
    <text evidence="7">Interacts with G-actin; ADP-actin form.</text>
</comment>
<organism evidence="9 10">
    <name type="scientific">Trypanosoma cruzi</name>
    <dbReference type="NCBI Taxonomy" id="5693"/>
    <lineage>
        <taxon>Eukaryota</taxon>
        <taxon>Discoba</taxon>
        <taxon>Euglenozoa</taxon>
        <taxon>Kinetoplastea</taxon>
        <taxon>Metakinetoplastina</taxon>
        <taxon>Trypanosomatida</taxon>
        <taxon>Trypanosomatidae</taxon>
        <taxon>Trypanosoma</taxon>
        <taxon>Schizotrypanum</taxon>
    </lineage>
</organism>
<evidence type="ECO:0000256" key="3">
    <source>
        <dbReference type="ARBA" id="ARBA00022490"/>
    </source>
</evidence>
<evidence type="ECO:0000256" key="4">
    <source>
        <dbReference type="ARBA" id="ARBA00022737"/>
    </source>
</evidence>
<dbReference type="GO" id="GO:0030042">
    <property type="term" value="P:actin filament depolymerization"/>
    <property type="evidence" value="ECO:0007669"/>
    <property type="project" value="TreeGrafter"/>
</dbReference>
<dbReference type="Pfam" id="PF00241">
    <property type="entry name" value="Cofilin_ADF"/>
    <property type="match status" value="2"/>
</dbReference>
<evidence type="ECO:0000256" key="6">
    <source>
        <dbReference type="ARBA" id="ARBA00023212"/>
    </source>
</evidence>
<dbReference type="GO" id="GO:0003785">
    <property type="term" value="F:actin monomer binding"/>
    <property type="evidence" value="ECO:0007669"/>
    <property type="project" value="TreeGrafter"/>
</dbReference>
<dbReference type="VEuPathDB" id="TriTrypDB:TcBrA4_0123530"/>
<dbReference type="GO" id="GO:0005737">
    <property type="term" value="C:cytoplasm"/>
    <property type="evidence" value="ECO:0007669"/>
    <property type="project" value="TreeGrafter"/>
</dbReference>
<dbReference type="InterPro" id="IPR028458">
    <property type="entry name" value="Twinfilin"/>
</dbReference>
<reference evidence="9 10" key="1">
    <citation type="journal article" date="2018" name="Microb. Genom.">
        <title>Expanding an expanded genome: long-read sequencing of Trypanosoma cruzi.</title>
        <authorList>
            <person name="Berna L."/>
            <person name="Rodriguez M."/>
            <person name="Chiribao M.L."/>
            <person name="Parodi-Talice A."/>
            <person name="Pita S."/>
            <person name="Rijo G."/>
            <person name="Alvarez-Valin F."/>
            <person name="Robello C."/>
        </authorList>
    </citation>
    <scope>NUCLEOTIDE SEQUENCE [LARGE SCALE GENOMIC DNA]</scope>
    <source>
        <strain evidence="9 10">Dm28c</strain>
    </source>
</reference>
<comment type="subcellular location">
    <subcellularLocation>
        <location evidence="1">Cytoplasm</location>
        <location evidence="1">Cytoskeleton</location>
    </subcellularLocation>
</comment>
<dbReference type="PANTHER" id="PTHR13759:SF1">
    <property type="entry name" value="TWINFILIN"/>
    <property type="match status" value="1"/>
</dbReference>